<dbReference type="EMBL" id="WOFH01000001">
    <property type="protein sequence ID" value="MUN35569.1"/>
    <property type="molecule type" value="Genomic_DNA"/>
</dbReference>
<gene>
    <name evidence="1" type="ORF">GNZ18_03000</name>
</gene>
<evidence type="ECO:0000313" key="1">
    <source>
        <dbReference type="EMBL" id="MUN35569.1"/>
    </source>
</evidence>
<keyword evidence="2" id="KW-1185">Reference proteome</keyword>
<organism evidence="1 2">
    <name type="scientific">Actinomadura litoris</name>
    <dbReference type="NCBI Taxonomy" id="2678616"/>
    <lineage>
        <taxon>Bacteria</taxon>
        <taxon>Bacillati</taxon>
        <taxon>Actinomycetota</taxon>
        <taxon>Actinomycetes</taxon>
        <taxon>Streptosporangiales</taxon>
        <taxon>Thermomonosporaceae</taxon>
        <taxon>Actinomadura</taxon>
    </lineage>
</organism>
<protein>
    <submittedName>
        <fullName evidence="1">Uncharacterized protein</fullName>
    </submittedName>
</protein>
<comment type="caution">
    <text evidence="1">The sequence shown here is derived from an EMBL/GenBank/DDBJ whole genome shotgun (WGS) entry which is preliminary data.</text>
</comment>
<dbReference type="AlphaFoldDB" id="A0A7K1KTR9"/>
<accession>A0A7K1KTR9</accession>
<name>A0A7K1KTR9_9ACTN</name>
<dbReference type="Proteomes" id="UP000432015">
    <property type="component" value="Unassembled WGS sequence"/>
</dbReference>
<reference evidence="1 2" key="1">
    <citation type="submission" date="2019-11" db="EMBL/GenBank/DDBJ databases">
        <authorList>
            <person name="Cao P."/>
        </authorList>
    </citation>
    <scope>NUCLEOTIDE SEQUENCE [LARGE SCALE GENOMIC DNA]</scope>
    <source>
        <strain evidence="1 2">NEAU-AAG5</strain>
    </source>
</reference>
<evidence type="ECO:0000313" key="2">
    <source>
        <dbReference type="Proteomes" id="UP000432015"/>
    </source>
</evidence>
<proteinExistence type="predicted"/>
<sequence length="353" mass="38279">MVNPAPLESFKGSTDDERLTAALSYSAAQTYKPVILLGEARQYTFGKRRTMFNGFAISGPPASGSEFRYNGKVKLNVPGSGWLDMAGGQLKGIYIGDLSFEGNAETSFFVDKTNTQTVLWASHLKNLGFSLFKHVIWGAHTAVTFSGQWDVNNCYDTEFKLWGSDNNYWTDGMLLDSPNHPAGERYHIWLPHLSKSTVGPVFVTGMHNVTPMRVDGGRGLVIGGARLEAQQGNPTWGSQLIITGGKFLRVRDVFFFNGMSKPDSTGHPDPALHKGIVTMTGGSDVVFDGCMFSNGDGQQKGSTPAGTPHLYVGGGARIRVRNHQSSDTPRIVRAQSVSARAFYLDSDLSVTAG</sequence>
<dbReference type="RefSeq" id="WP_156214492.1">
    <property type="nucleotide sequence ID" value="NZ_WOFH01000001.1"/>
</dbReference>